<evidence type="ECO:0000259" key="23">
    <source>
        <dbReference type="PROSITE" id="PS50113"/>
    </source>
</evidence>
<keyword evidence="10" id="KW-0547">Nucleotide-binding</keyword>
<comment type="subcellular location">
    <subcellularLocation>
        <location evidence="2">Cell inner membrane</location>
        <topology evidence="2">Multi-pass membrane protein</topology>
    </subcellularLocation>
</comment>
<dbReference type="InterPro" id="IPR008207">
    <property type="entry name" value="Sig_transdc_His_kin_Hpt_dom"/>
</dbReference>
<dbReference type="PROSITE" id="PS50110">
    <property type="entry name" value="RESPONSE_REGULATORY"/>
    <property type="match status" value="1"/>
</dbReference>
<protein>
    <recommendedName>
        <fullName evidence="3">histidine kinase</fullName>
        <ecNumber evidence="3">2.7.13.3</ecNumber>
    </recommendedName>
</protein>
<dbReference type="Pfam" id="PF01627">
    <property type="entry name" value="Hpt"/>
    <property type="match status" value="1"/>
</dbReference>
<dbReference type="InterPro" id="IPR013767">
    <property type="entry name" value="PAS_fold"/>
</dbReference>
<dbReference type="Pfam" id="PF00497">
    <property type="entry name" value="SBP_bac_3"/>
    <property type="match status" value="2"/>
</dbReference>
<evidence type="ECO:0000256" key="19">
    <source>
        <dbReference type="SAM" id="SignalP"/>
    </source>
</evidence>
<dbReference type="SMART" id="SM00448">
    <property type="entry name" value="REC"/>
    <property type="match status" value="1"/>
</dbReference>
<dbReference type="Proteomes" id="UP000033099">
    <property type="component" value="Chromosome"/>
</dbReference>
<gene>
    <name evidence="25" type="ORF">VO64_5827</name>
</gene>
<name>A0AAU8TUU4_9PSED</name>
<feature type="domain" description="Histidine kinase" evidence="20">
    <location>
        <begin position="719"/>
        <end position="941"/>
    </location>
</feature>
<dbReference type="InterPro" id="IPR001789">
    <property type="entry name" value="Sig_transdc_resp-reg_receiver"/>
</dbReference>
<sequence>MRKACIIVGAFLALALQAFAQEDVQRLNLLGRSAVDGYHLNLTETDREWLRAKNSLVLGVSVEDIAPPFELGLATHDYEGLVADYVGLLSQLLKIDVQIHRYDTRDMARKALTEGQVDFLAMARSEDAVDGFVLSKPYSDDRQVLVSREDPDKLSATNLAKKRIAVVGRYWRPDIFKSTYPQANFQIYPSAQSAIGAVVFGRADAYLGEAIRANYLINKNYLNDLQILQIPIIDHQHFSFLLRKEQHKLLGVINSAIMAIPLSERLNILRRWSAGGDSLSSQFFFNHSLTIEERAWLRQHPRLKVGISINDIPVSFVDGKGRFRGVAADVLNRLSILMGVKFEPAYQESFYEILPLIRDSDIDFLAALPKSQSREKVLDFTRPYLIEPVVLVNRMDGDSIITLEHLEGKKLATIRDSAVCEFVSEKYPKVSLVEVNSISEMLILLNTGAVDAAIGPLHAIRYEIKRSYPDSLQVIGSLDQLWMQVAFATPAGSPLLYSILNKALLSIPPKEMDDLTGRWQGDFAIDDSYWARHRHDLIEFLSIGLAILVTALFWVGYLVRQVRKRRQAERALHEQMVFMRLVVDGTPHPIYVRDRKGRLLICNNAYLETIGLKREQVVGKLLTETPLDVTSARLLHDVYVDAMSRGIAVSQDRVLTFTSGKVLKVYHWVLPYHDERGAVAGIICGWLDIGERQRLLEELHDAKEDAEMANRAKTTFLAIMSHEIRTPMNAVIGMLEMMLKGNESRSTDLFSLEVAAGAARELQNLVGDILDIARIESGRLSLSPSRMELRKIVESVLRMFEGGARQKGLRLRFYFDQAAERDVWGDSLRIKQILSNLLSNAIKFTSSGEVSLEIKVLDTFNDSLSLLIEVKDSGIGISTEDQLKLFSPFSQASNNNQSARNGSGLGLAISRSLCEMMDGTLVLSSMLGKGTQASVNLRLPILKPLPATDTEQTVPVQLSKALNILVVDDYPANRLLLAQQLEYLGHKVVTAEDGAKGLEAWRTGDYDAVITDINMPFICGGELTRIIRSEEGTKKAKSCRILGFTANARPEERQRCLDAGMDDCMFKPVRLNDLSARVGIARLHALEETENSALGSMPERNNTSIDVSSIIELARGDKAGVKSLLGHLRDSNIDDLKLLTELDHSRDITAISDLAHRVKGGAQVINMQSLIECCEAVESACERLDMEVLGLEVVALKQAMHELNNALLTF</sequence>
<dbReference type="AlphaFoldDB" id="A0AAU8TUU4"/>
<dbReference type="NCBIfam" id="TIGR00229">
    <property type="entry name" value="sensory_box"/>
    <property type="match status" value="1"/>
</dbReference>
<dbReference type="SUPFAM" id="SSF52172">
    <property type="entry name" value="CheY-like"/>
    <property type="match status" value="1"/>
</dbReference>
<evidence type="ECO:0000313" key="25">
    <source>
        <dbReference type="EMBL" id="AKA86373.1"/>
    </source>
</evidence>
<dbReference type="InterPro" id="IPR011006">
    <property type="entry name" value="CheY-like_superfamily"/>
</dbReference>
<evidence type="ECO:0000256" key="5">
    <source>
        <dbReference type="ARBA" id="ARBA00022519"/>
    </source>
</evidence>
<dbReference type="GO" id="GO:0009927">
    <property type="term" value="F:histidine phosphotransfer kinase activity"/>
    <property type="evidence" value="ECO:0007669"/>
    <property type="project" value="TreeGrafter"/>
</dbReference>
<dbReference type="SMART" id="SM00388">
    <property type="entry name" value="HisKA"/>
    <property type="match status" value="1"/>
</dbReference>
<dbReference type="InterPro" id="IPR001638">
    <property type="entry name" value="Solute-binding_3/MltF_N"/>
</dbReference>
<dbReference type="InterPro" id="IPR036890">
    <property type="entry name" value="HATPase_C_sf"/>
</dbReference>
<evidence type="ECO:0000259" key="24">
    <source>
        <dbReference type="PROSITE" id="PS50894"/>
    </source>
</evidence>
<evidence type="ECO:0000313" key="26">
    <source>
        <dbReference type="Proteomes" id="UP000033099"/>
    </source>
</evidence>
<feature type="modified residue" description="Phosphohistidine" evidence="16">
    <location>
        <position position="1156"/>
    </location>
</feature>
<dbReference type="InterPro" id="IPR049871">
    <property type="entry name" value="BvgS-like_periplasmic2"/>
</dbReference>
<evidence type="ECO:0000256" key="18">
    <source>
        <dbReference type="SAM" id="Phobius"/>
    </source>
</evidence>
<keyword evidence="8 18" id="KW-0812">Transmembrane</keyword>
<evidence type="ECO:0000256" key="14">
    <source>
        <dbReference type="ARBA" id="ARBA00023012"/>
    </source>
</evidence>
<dbReference type="InterPro" id="IPR003594">
    <property type="entry name" value="HATPase_dom"/>
</dbReference>
<dbReference type="Pfam" id="PF02518">
    <property type="entry name" value="HATPase_c"/>
    <property type="match status" value="1"/>
</dbReference>
<dbReference type="GO" id="GO:0005886">
    <property type="term" value="C:plasma membrane"/>
    <property type="evidence" value="ECO:0007669"/>
    <property type="project" value="UniProtKB-SubCell"/>
</dbReference>
<dbReference type="CDD" id="cd13707">
    <property type="entry name" value="PBP2_BvgS_D2"/>
    <property type="match status" value="1"/>
</dbReference>
<dbReference type="EMBL" id="CP011117">
    <property type="protein sequence ID" value="AKA86373.1"/>
    <property type="molecule type" value="Genomic_DNA"/>
</dbReference>
<dbReference type="SMART" id="SM00387">
    <property type="entry name" value="HATPase_c"/>
    <property type="match status" value="1"/>
</dbReference>
<feature type="chain" id="PRO_5043896967" description="histidine kinase" evidence="19">
    <location>
        <begin position="21"/>
        <end position="1210"/>
    </location>
</feature>
<dbReference type="InterPro" id="IPR035965">
    <property type="entry name" value="PAS-like_dom_sf"/>
</dbReference>
<evidence type="ECO:0000256" key="8">
    <source>
        <dbReference type="ARBA" id="ARBA00022692"/>
    </source>
</evidence>
<evidence type="ECO:0000256" key="6">
    <source>
        <dbReference type="ARBA" id="ARBA00022553"/>
    </source>
</evidence>
<dbReference type="SUPFAM" id="SSF55785">
    <property type="entry name" value="PYP-like sensor domain (PAS domain)"/>
    <property type="match status" value="1"/>
</dbReference>
<dbReference type="PROSITE" id="PS50894">
    <property type="entry name" value="HPT"/>
    <property type="match status" value="1"/>
</dbReference>
<dbReference type="Gene3D" id="1.20.120.160">
    <property type="entry name" value="HPT domain"/>
    <property type="match status" value="1"/>
</dbReference>
<feature type="domain" description="HPt" evidence="24">
    <location>
        <begin position="1117"/>
        <end position="1210"/>
    </location>
</feature>
<evidence type="ECO:0000259" key="20">
    <source>
        <dbReference type="PROSITE" id="PS50109"/>
    </source>
</evidence>
<dbReference type="SUPFAM" id="SSF53850">
    <property type="entry name" value="Periplasmic binding protein-like II"/>
    <property type="match status" value="2"/>
</dbReference>
<evidence type="ECO:0000256" key="11">
    <source>
        <dbReference type="ARBA" id="ARBA00022777"/>
    </source>
</evidence>
<comment type="catalytic activity">
    <reaction evidence="1">
        <text>ATP + protein L-histidine = ADP + protein N-phospho-L-histidine.</text>
        <dbReference type="EC" id="2.7.13.3"/>
    </reaction>
</comment>
<evidence type="ECO:0000256" key="15">
    <source>
        <dbReference type="ARBA" id="ARBA00023136"/>
    </source>
</evidence>
<evidence type="ECO:0000256" key="9">
    <source>
        <dbReference type="ARBA" id="ARBA00022729"/>
    </source>
</evidence>
<keyword evidence="15 18" id="KW-0472">Membrane</keyword>
<dbReference type="CDD" id="cd00082">
    <property type="entry name" value="HisKA"/>
    <property type="match status" value="1"/>
</dbReference>
<dbReference type="GO" id="GO:0000155">
    <property type="term" value="F:phosphorelay sensor kinase activity"/>
    <property type="evidence" value="ECO:0007669"/>
    <property type="project" value="InterPro"/>
</dbReference>
<keyword evidence="9 19" id="KW-0732">Signal</keyword>
<dbReference type="InterPro" id="IPR000700">
    <property type="entry name" value="PAS-assoc_C"/>
</dbReference>
<feature type="modified residue" description="4-aspartylphosphate" evidence="17">
    <location>
        <position position="1012"/>
    </location>
</feature>
<keyword evidence="14" id="KW-0902">Two-component regulatory system</keyword>
<dbReference type="Gene3D" id="3.30.450.20">
    <property type="entry name" value="PAS domain"/>
    <property type="match status" value="1"/>
</dbReference>
<dbReference type="SUPFAM" id="SSF47226">
    <property type="entry name" value="Histidine-containing phosphotransfer domain, HPT domain"/>
    <property type="match status" value="1"/>
</dbReference>
<dbReference type="PRINTS" id="PR00344">
    <property type="entry name" value="BCTRLSENSOR"/>
</dbReference>
<evidence type="ECO:0000256" key="2">
    <source>
        <dbReference type="ARBA" id="ARBA00004429"/>
    </source>
</evidence>
<dbReference type="KEGG" id="pfb:VO64_5827"/>
<evidence type="ECO:0000256" key="3">
    <source>
        <dbReference type="ARBA" id="ARBA00012438"/>
    </source>
</evidence>
<keyword evidence="5" id="KW-0997">Cell inner membrane</keyword>
<dbReference type="PROSITE" id="PS50112">
    <property type="entry name" value="PAS"/>
    <property type="match status" value="1"/>
</dbReference>
<dbReference type="PROSITE" id="PS50109">
    <property type="entry name" value="HIS_KIN"/>
    <property type="match status" value="1"/>
</dbReference>
<dbReference type="InterPro" id="IPR005467">
    <property type="entry name" value="His_kinase_dom"/>
</dbReference>
<dbReference type="PANTHER" id="PTHR43047:SF72">
    <property type="entry name" value="OSMOSENSING HISTIDINE PROTEIN KINASE SLN1"/>
    <property type="match status" value="1"/>
</dbReference>
<dbReference type="SUPFAM" id="SSF55874">
    <property type="entry name" value="ATPase domain of HSP90 chaperone/DNA topoisomerase II/histidine kinase"/>
    <property type="match status" value="1"/>
</dbReference>
<proteinExistence type="predicted"/>
<dbReference type="GO" id="GO:0005524">
    <property type="term" value="F:ATP binding"/>
    <property type="evidence" value="ECO:0007669"/>
    <property type="project" value="UniProtKB-KW"/>
</dbReference>
<dbReference type="PANTHER" id="PTHR43047">
    <property type="entry name" value="TWO-COMPONENT HISTIDINE PROTEIN KINASE"/>
    <property type="match status" value="1"/>
</dbReference>
<keyword evidence="7" id="KW-0808">Transferase</keyword>
<feature type="signal peptide" evidence="19">
    <location>
        <begin position="1"/>
        <end position="20"/>
    </location>
</feature>
<keyword evidence="13 18" id="KW-1133">Transmembrane helix</keyword>
<evidence type="ECO:0000256" key="4">
    <source>
        <dbReference type="ARBA" id="ARBA00022475"/>
    </source>
</evidence>
<keyword evidence="4" id="KW-1003">Cell membrane</keyword>
<evidence type="ECO:0000256" key="16">
    <source>
        <dbReference type="PROSITE-ProRule" id="PRU00110"/>
    </source>
</evidence>
<reference evidence="25 26" key="1">
    <citation type="journal article" date="2015" name="Genome Announc.">
        <title>Complete Genome Sequence of Biocontrol Strain Pseudomonas fluorescens LBUM223.</title>
        <authorList>
            <person name="Roquigny R."/>
            <person name="Arseneault T."/>
            <person name="Gadkar V.J."/>
            <person name="Novinscak A."/>
            <person name="Joly D.L."/>
            <person name="Filion M."/>
        </authorList>
    </citation>
    <scope>NUCLEOTIDE SEQUENCE [LARGE SCALE GENOMIC DNA]</scope>
    <source>
        <strain evidence="25 26">LBUM223</strain>
    </source>
</reference>
<dbReference type="Gene3D" id="3.40.50.2300">
    <property type="match status" value="1"/>
</dbReference>
<evidence type="ECO:0000259" key="21">
    <source>
        <dbReference type="PROSITE" id="PS50110"/>
    </source>
</evidence>
<keyword evidence="11" id="KW-0418">Kinase</keyword>
<dbReference type="InterPro" id="IPR036641">
    <property type="entry name" value="HPT_dom_sf"/>
</dbReference>
<dbReference type="CDD" id="cd13705">
    <property type="entry name" value="PBP2_BvgS_D1"/>
    <property type="match status" value="1"/>
</dbReference>
<evidence type="ECO:0000256" key="7">
    <source>
        <dbReference type="ARBA" id="ARBA00022679"/>
    </source>
</evidence>
<dbReference type="Gene3D" id="3.40.190.10">
    <property type="entry name" value="Periplasmic binding protein-like II"/>
    <property type="match status" value="4"/>
</dbReference>
<dbReference type="Pfam" id="PF00072">
    <property type="entry name" value="Response_reg"/>
    <property type="match status" value="1"/>
</dbReference>
<dbReference type="Gene3D" id="1.10.287.130">
    <property type="match status" value="1"/>
</dbReference>
<dbReference type="InterPro" id="IPR003661">
    <property type="entry name" value="HisK_dim/P_dom"/>
</dbReference>
<dbReference type="CDD" id="cd16922">
    <property type="entry name" value="HATPase_EvgS-ArcB-TorS-like"/>
    <property type="match status" value="1"/>
</dbReference>
<dbReference type="FunFam" id="3.30.565.10:FF:000010">
    <property type="entry name" value="Sensor histidine kinase RcsC"/>
    <property type="match status" value="1"/>
</dbReference>
<keyword evidence="12" id="KW-0067">ATP-binding</keyword>
<evidence type="ECO:0000256" key="10">
    <source>
        <dbReference type="ARBA" id="ARBA00022741"/>
    </source>
</evidence>
<evidence type="ECO:0000256" key="13">
    <source>
        <dbReference type="ARBA" id="ARBA00022989"/>
    </source>
</evidence>
<dbReference type="GO" id="GO:0006355">
    <property type="term" value="P:regulation of DNA-templated transcription"/>
    <property type="evidence" value="ECO:0007669"/>
    <property type="project" value="InterPro"/>
</dbReference>
<dbReference type="InterPro" id="IPR036097">
    <property type="entry name" value="HisK_dim/P_sf"/>
</dbReference>
<evidence type="ECO:0000259" key="22">
    <source>
        <dbReference type="PROSITE" id="PS50112"/>
    </source>
</evidence>
<dbReference type="SMART" id="SM00062">
    <property type="entry name" value="PBPb"/>
    <property type="match status" value="2"/>
</dbReference>
<dbReference type="RefSeq" id="WP_158528918.1">
    <property type="nucleotide sequence ID" value="NZ_CP011117.2"/>
</dbReference>
<keyword evidence="6 17" id="KW-0597">Phosphoprotein</keyword>
<dbReference type="Pfam" id="PF00512">
    <property type="entry name" value="HisKA"/>
    <property type="match status" value="1"/>
</dbReference>
<organism evidence="25 26">
    <name type="scientific">Pseudomonas synxantha</name>
    <dbReference type="NCBI Taxonomy" id="47883"/>
    <lineage>
        <taxon>Bacteria</taxon>
        <taxon>Pseudomonadati</taxon>
        <taxon>Pseudomonadota</taxon>
        <taxon>Gammaproteobacteria</taxon>
        <taxon>Pseudomonadales</taxon>
        <taxon>Pseudomonadaceae</taxon>
        <taxon>Pseudomonas</taxon>
    </lineage>
</organism>
<evidence type="ECO:0000256" key="1">
    <source>
        <dbReference type="ARBA" id="ARBA00000085"/>
    </source>
</evidence>
<dbReference type="PROSITE" id="PS50113">
    <property type="entry name" value="PAC"/>
    <property type="match status" value="1"/>
</dbReference>
<feature type="transmembrane region" description="Helical" evidence="18">
    <location>
        <begin position="540"/>
        <end position="559"/>
    </location>
</feature>
<dbReference type="Gene3D" id="3.30.565.10">
    <property type="entry name" value="Histidine kinase-like ATPase, C-terminal domain"/>
    <property type="match status" value="1"/>
</dbReference>
<dbReference type="CDD" id="cd00088">
    <property type="entry name" value="HPT"/>
    <property type="match status" value="1"/>
</dbReference>
<dbReference type="InterPro" id="IPR049870">
    <property type="entry name" value="BvgS-like_periplasmic1"/>
</dbReference>
<dbReference type="InterPro" id="IPR000014">
    <property type="entry name" value="PAS"/>
</dbReference>
<dbReference type="InterPro" id="IPR004358">
    <property type="entry name" value="Sig_transdc_His_kin-like_C"/>
</dbReference>
<dbReference type="Pfam" id="PF00989">
    <property type="entry name" value="PAS"/>
    <property type="match status" value="1"/>
</dbReference>
<feature type="domain" description="Response regulatory" evidence="21">
    <location>
        <begin position="963"/>
        <end position="1082"/>
    </location>
</feature>
<dbReference type="SUPFAM" id="SSF47384">
    <property type="entry name" value="Homodimeric domain of signal transducing histidine kinase"/>
    <property type="match status" value="1"/>
</dbReference>
<accession>A0AAU8TUU4</accession>
<dbReference type="EC" id="2.7.13.3" evidence="3"/>
<dbReference type="CDD" id="cd17546">
    <property type="entry name" value="REC_hyHK_CKI1_RcsC-like"/>
    <property type="match status" value="1"/>
</dbReference>
<feature type="domain" description="PAS" evidence="22">
    <location>
        <begin position="575"/>
        <end position="620"/>
    </location>
</feature>
<evidence type="ECO:0000256" key="12">
    <source>
        <dbReference type="ARBA" id="ARBA00022840"/>
    </source>
</evidence>
<dbReference type="CDD" id="cd00130">
    <property type="entry name" value="PAS"/>
    <property type="match status" value="1"/>
</dbReference>
<feature type="domain" description="PAC" evidence="23">
    <location>
        <begin position="648"/>
        <end position="701"/>
    </location>
</feature>
<evidence type="ECO:0000256" key="17">
    <source>
        <dbReference type="PROSITE-ProRule" id="PRU00169"/>
    </source>
</evidence>